<evidence type="ECO:0000256" key="11">
    <source>
        <dbReference type="ARBA" id="ARBA00022840"/>
    </source>
</evidence>
<comment type="similarity">
    <text evidence="4">Belongs to the ThiD family.</text>
</comment>
<evidence type="ECO:0000256" key="5">
    <source>
        <dbReference type="ARBA" id="ARBA00012135"/>
    </source>
</evidence>
<keyword evidence="11" id="KW-0067">ATP-binding</keyword>
<comment type="pathway">
    <text evidence="13">Cofactor biosynthesis; thiamine diphosphate biosynthesis; 4-amino-2-methyl-5-diphosphomethylpyrimidine from 5-amino-1-(5-phospho-D-ribosyl)imidazole: step 2/3.</text>
</comment>
<gene>
    <name evidence="17" type="primary">thiD</name>
    <name evidence="17" type="ORF">LCB40_03300</name>
</gene>
<dbReference type="SUPFAM" id="SSF53613">
    <property type="entry name" value="Ribokinase-like"/>
    <property type="match status" value="1"/>
</dbReference>
<dbReference type="Pfam" id="PF08543">
    <property type="entry name" value="Phos_pyr_kin"/>
    <property type="match status" value="1"/>
</dbReference>
<dbReference type="GO" id="GO:0008972">
    <property type="term" value="F:phosphomethylpyrimidine kinase activity"/>
    <property type="evidence" value="ECO:0007669"/>
    <property type="project" value="UniProtKB-EC"/>
</dbReference>
<evidence type="ECO:0000256" key="2">
    <source>
        <dbReference type="ARBA" id="ARBA00000565"/>
    </source>
</evidence>
<evidence type="ECO:0000256" key="14">
    <source>
        <dbReference type="ARBA" id="ARBA00042102"/>
    </source>
</evidence>
<evidence type="ECO:0000256" key="15">
    <source>
        <dbReference type="ARBA" id="ARBA00043176"/>
    </source>
</evidence>
<evidence type="ECO:0000313" key="18">
    <source>
        <dbReference type="Proteomes" id="UP000677218"/>
    </source>
</evidence>
<evidence type="ECO:0000256" key="1">
    <source>
        <dbReference type="ARBA" id="ARBA00000151"/>
    </source>
</evidence>
<dbReference type="CDD" id="cd01169">
    <property type="entry name" value="HMPP_kinase"/>
    <property type="match status" value="1"/>
</dbReference>
<dbReference type="AlphaFoldDB" id="A0A916QFP6"/>
<name>A0A916QFP6_9LACO</name>
<organism evidence="17 18">
    <name type="scientific">Lactobacillus corticis</name>
    <dbReference type="NCBI Taxonomy" id="2201249"/>
    <lineage>
        <taxon>Bacteria</taxon>
        <taxon>Bacillati</taxon>
        <taxon>Bacillota</taxon>
        <taxon>Bacilli</taxon>
        <taxon>Lactobacillales</taxon>
        <taxon>Lactobacillaceae</taxon>
        <taxon>Lactobacillus</taxon>
    </lineage>
</organism>
<dbReference type="InterPro" id="IPR013749">
    <property type="entry name" value="PM/HMP-P_kinase-1"/>
</dbReference>
<evidence type="ECO:0000256" key="6">
    <source>
        <dbReference type="ARBA" id="ARBA00012963"/>
    </source>
</evidence>
<dbReference type="PANTHER" id="PTHR20858">
    <property type="entry name" value="PHOSPHOMETHYLPYRIMIDINE KINASE"/>
    <property type="match status" value="1"/>
</dbReference>
<dbReference type="GO" id="GO:0009228">
    <property type="term" value="P:thiamine biosynthetic process"/>
    <property type="evidence" value="ECO:0007669"/>
    <property type="project" value="UniProtKB-KW"/>
</dbReference>
<evidence type="ECO:0000256" key="9">
    <source>
        <dbReference type="ARBA" id="ARBA00022741"/>
    </source>
</evidence>
<dbReference type="EC" id="2.7.1.49" evidence="5"/>
<comment type="catalytic activity">
    <reaction evidence="2">
        <text>4-amino-2-methyl-5-(phosphooxymethyl)pyrimidine + ATP = 4-amino-2-methyl-5-(diphosphooxymethyl)pyrimidine + ADP</text>
        <dbReference type="Rhea" id="RHEA:19893"/>
        <dbReference type="ChEBI" id="CHEBI:30616"/>
        <dbReference type="ChEBI" id="CHEBI:57841"/>
        <dbReference type="ChEBI" id="CHEBI:58354"/>
        <dbReference type="ChEBI" id="CHEBI:456216"/>
        <dbReference type="EC" id="2.7.4.7"/>
    </reaction>
</comment>
<dbReference type="FunFam" id="3.40.1190.20:FF:000003">
    <property type="entry name" value="Phosphomethylpyrimidine kinase ThiD"/>
    <property type="match status" value="1"/>
</dbReference>
<dbReference type="NCBIfam" id="TIGR00097">
    <property type="entry name" value="HMP-P_kinase"/>
    <property type="match status" value="1"/>
</dbReference>
<dbReference type="Proteomes" id="UP000677218">
    <property type="component" value="Unassembled WGS sequence"/>
</dbReference>
<dbReference type="RefSeq" id="WP_212780155.1">
    <property type="nucleotide sequence ID" value="NZ_BMAY01000002.1"/>
</dbReference>
<evidence type="ECO:0000256" key="4">
    <source>
        <dbReference type="ARBA" id="ARBA00009879"/>
    </source>
</evidence>
<dbReference type="Gene3D" id="3.40.1190.20">
    <property type="match status" value="1"/>
</dbReference>
<dbReference type="PANTHER" id="PTHR20858:SF17">
    <property type="entry name" value="HYDROXYMETHYLPYRIMIDINE_PHOSPHOMETHYLPYRIMIDINE KINASE THI20-RELATED"/>
    <property type="match status" value="1"/>
</dbReference>
<proteinExistence type="inferred from homology"/>
<evidence type="ECO:0000256" key="12">
    <source>
        <dbReference type="ARBA" id="ARBA00022977"/>
    </source>
</evidence>
<keyword evidence="9" id="KW-0547">Nucleotide-binding</keyword>
<keyword evidence="12" id="KW-0784">Thiamine biosynthesis</keyword>
<evidence type="ECO:0000313" key="17">
    <source>
        <dbReference type="EMBL" id="GFZ26450.1"/>
    </source>
</evidence>
<comment type="pathway">
    <text evidence="3">Cofactor biosynthesis; thiamine diphosphate biosynthesis; 4-amino-2-methyl-5-diphosphomethylpyrimidine from 5-amino-1-(5-phospho-D-ribosyl)imidazole: step 3/3.</text>
</comment>
<evidence type="ECO:0000259" key="16">
    <source>
        <dbReference type="Pfam" id="PF08543"/>
    </source>
</evidence>
<evidence type="ECO:0000256" key="8">
    <source>
        <dbReference type="ARBA" id="ARBA00022679"/>
    </source>
</evidence>
<dbReference type="GO" id="GO:0005829">
    <property type="term" value="C:cytosol"/>
    <property type="evidence" value="ECO:0007669"/>
    <property type="project" value="TreeGrafter"/>
</dbReference>
<protein>
    <recommendedName>
        <fullName evidence="7">Hydroxymethylpyrimidine/phosphomethylpyrimidine kinase</fullName>
        <ecNumber evidence="5">2.7.1.49</ecNumber>
        <ecNumber evidence="6">2.7.4.7</ecNumber>
    </recommendedName>
    <alternativeName>
        <fullName evidence="14">Hydroxymethylpyrimidine kinase</fullName>
    </alternativeName>
    <alternativeName>
        <fullName evidence="15">Hydroxymethylpyrimidine phosphate kinase</fullName>
    </alternativeName>
</protein>
<accession>A0A916QFP6</accession>
<sequence length="269" mass="28786">MNKQAIAVTIAGNDSDGSAGMPADLHAFYGRNVYGMGLMTAAVAGNSTGIFAQQVMPIDFIAKQFEVLAKDFDIGAVKTGMLANKAVIDCVADNLAKYDFGKVVLDPVIITKHGAMLLDDDAYQTFLDRLLPLAEIITPNFFEQEKLTGMKMDSDSQIMAGAKKLQEMGAKNVLMKGKHGTGSSTVRDYLLLEDGSSQWLEKPYVDTTHINGTGDTLSAVIAAELAKGNELAQAVAIGKDFTYEAIAHPIPVGSKFGPINHWVAQKAVK</sequence>
<comment type="caution">
    <text evidence="17">The sequence shown here is derived from an EMBL/GenBank/DDBJ whole genome shotgun (WGS) entry which is preliminary data.</text>
</comment>
<keyword evidence="10 17" id="KW-0418">Kinase</keyword>
<dbReference type="InterPro" id="IPR004399">
    <property type="entry name" value="HMP/HMP-P_kinase_dom"/>
</dbReference>
<dbReference type="GO" id="GO:0005524">
    <property type="term" value="F:ATP binding"/>
    <property type="evidence" value="ECO:0007669"/>
    <property type="project" value="UniProtKB-KW"/>
</dbReference>
<evidence type="ECO:0000256" key="3">
    <source>
        <dbReference type="ARBA" id="ARBA00004769"/>
    </source>
</evidence>
<reference evidence="17" key="1">
    <citation type="submission" date="2020-08" db="EMBL/GenBank/DDBJ databases">
        <title>Taxonomic study for Lactobacillus species isolated from hardwood bark.</title>
        <authorList>
            <person name="Tohno M."/>
            <person name="Tanizawa Y."/>
        </authorList>
    </citation>
    <scope>NUCLEOTIDE SEQUENCE</scope>
    <source>
        <strain evidence="17">B40</strain>
    </source>
</reference>
<keyword evidence="18" id="KW-1185">Reference proteome</keyword>
<dbReference type="GO" id="GO:0008902">
    <property type="term" value="F:hydroxymethylpyrimidine kinase activity"/>
    <property type="evidence" value="ECO:0007669"/>
    <property type="project" value="UniProtKB-EC"/>
</dbReference>
<comment type="catalytic activity">
    <reaction evidence="1">
        <text>4-amino-5-hydroxymethyl-2-methylpyrimidine + ATP = 4-amino-2-methyl-5-(phosphooxymethyl)pyrimidine + ADP + H(+)</text>
        <dbReference type="Rhea" id="RHEA:23096"/>
        <dbReference type="ChEBI" id="CHEBI:15378"/>
        <dbReference type="ChEBI" id="CHEBI:16892"/>
        <dbReference type="ChEBI" id="CHEBI:30616"/>
        <dbReference type="ChEBI" id="CHEBI:58354"/>
        <dbReference type="ChEBI" id="CHEBI:456216"/>
        <dbReference type="EC" id="2.7.1.49"/>
    </reaction>
</comment>
<dbReference type="EC" id="2.7.4.7" evidence="6"/>
<dbReference type="EMBL" id="BMAY01000002">
    <property type="protein sequence ID" value="GFZ26450.1"/>
    <property type="molecule type" value="Genomic_DNA"/>
</dbReference>
<evidence type="ECO:0000256" key="10">
    <source>
        <dbReference type="ARBA" id="ARBA00022777"/>
    </source>
</evidence>
<dbReference type="InterPro" id="IPR029056">
    <property type="entry name" value="Ribokinase-like"/>
</dbReference>
<feature type="domain" description="Pyridoxamine kinase/Phosphomethylpyrimidine kinase" evidence="16">
    <location>
        <begin position="14"/>
        <end position="260"/>
    </location>
</feature>
<evidence type="ECO:0000256" key="7">
    <source>
        <dbReference type="ARBA" id="ARBA00019161"/>
    </source>
</evidence>
<keyword evidence="8" id="KW-0808">Transferase</keyword>
<evidence type="ECO:0000256" key="13">
    <source>
        <dbReference type="ARBA" id="ARBA00037917"/>
    </source>
</evidence>